<dbReference type="GO" id="GO:0008652">
    <property type="term" value="P:amino acid biosynthetic process"/>
    <property type="evidence" value="ECO:0007669"/>
    <property type="project" value="UniProtKB-KW"/>
</dbReference>
<dbReference type="GO" id="GO:0009423">
    <property type="term" value="P:chorismate biosynthetic process"/>
    <property type="evidence" value="ECO:0007669"/>
    <property type="project" value="UniProtKB-UniRule"/>
</dbReference>
<evidence type="ECO:0000313" key="10">
    <source>
        <dbReference type="EMBL" id="SHF63299.1"/>
    </source>
</evidence>
<feature type="binding site" evidence="8">
    <location>
        <position position="35"/>
    </location>
    <ligand>
        <name>3-phosphoshikimate</name>
        <dbReference type="ChEBI" id="CHEBI:145989"/>
    </ligand>
</feature>
<proteinExistence type="inferred from homology"/>
<evidence type="ECO:0000256" key="4">
    <source>
        <dbReference type="ARBA" id="ARBA00022605"/>
    </source>
</evidence>
<dbReference type="RefSeq" id="WP_073053272.1">
    <property type="nucleotide sequence ID" value="NZ_FQUP01000002.1"/>
</dbReference>
<keyword evidence="11" id="KW-1185">Reference proteome</keyword>
<comment type="caution">
    <text evidence="8">Lacks conserved residue(s) required for the propagation of feature annotation.</text>
</comment>
<evidence type="ECO:0000256" key="3">
    <source>
        <dbReference type="ARBA" id="ARBA00022490"/>
    </source>
</evidence>
<keyword evidence="3 8" id="KW-0963">Cytoplasm</keyword>
<dbReference type="InterPro" id="IPR013792">
    <property type="entry name" value="RNA3'P_cycl/enolpyr_Trfase_a/b"/>
</dbReference>
<dbReference type="InterPro" id="IPR001986">
    <property type="entry name" value="Enolpyruvate_Tfrase_dom"/>
</dbReference>
<dbReference type="AlphaFoldDB" id="A0A1M5D8B2"/>
<gene>
    <name evidence="8" type="primary">aroA</name>
    <name evidence="10" type="ORF">SAMN02745157_2597</name>
</gene>
<dbReference type="NCBIfam" id="TIGR01356">
    <property type="entry name" value="aroA"/>
    <property type="match status" value="1"/>
</dbReference>
<feature type="binding site" evidence="8">
    <location>
        <position position="329"/>
    </location>
    <ligand>
        <name>3-phosphoshikimate</name>
        <dbReference type="ChEBI" id="CHEBI:145989"/>
    </ligand>
</feature>
<dbReference type="UniPathway" id="UPA00053">
    <property type="reaction ID" value="UER00089"/>
</dbReference>
<keyword evidence="5 8" id="KW-0808">Transferase</keyword>
<feature type="binding site" evidence="8">
    <location>
        <position position="403"/>
    </location>
    <ligand>
        <name>phosphoenolpyruvate</name>
        <dbReference type="ChEBI" id="CHEBI:58702"/>
    </ligand>
</feature>
<feature type="binding site" evidence="8">
    <location>
        <position position="356"/>
    </location>
    <ligand>
        <name>3-phosphoshikimate</name>
        <dbReference type="ChEBI" id="CHEBI:145989"/>
    </ligand>
</feature>
<feature type="binding site" evidence="8">
    <location>
        <position position="360"/>
    </location>
    <ligand>
        <name>phosphoenolpyruvate</name>
        <dbReference type="ChEBI" id="CHEBI:58702"/>
    </ligand>
</feature>
<sequence length="452" mass="46014">MSTAAGATAGPLKAFASGPLTGRVRMPADASISHRALILGALAIGETVIEGLIGREDIAASVRAMQAFGATVAVDPAGTIRVKGVGVGGFLEPEDVVECGHSGTTVRLAIGLVASQAIAATFSAGATLRARPMGRVLEPLRRMGAQVVARSRDRLPLTIRGADVALPIDYRLPAGSAEAKSAVLFAALNTAGVTSIIEPVATRDHSERMLAAFGAALEIDRDGEGARVIRVEGRRDLKPQRLVVPGDPGAAAFVIVAALVIEGSDVTIEGVLVNPLRIGLIETLVEMGGDIAFDNHRMVAGEPVADLRVHASRLKGIVVPPARAAAMIDDYPVLAVAAAFAEGKTVMDGLGELRQQDTDRLSALAAALAANGVEHEEGPESLTVTGSLRPAGGGRVAAGADPRIALSALVLGLGAANGVLVEDARTIAMPFPGFAALMGGLGALFETPEPAA</sequence>
<dbReference type="Proteomes" id="UP000184485">
    <property type="component" value="Unassembled WGS sequence"/>
</dbReference>
<dbReference type="GO" id="GO:0009073">
    <property type="term" value="P:aromatic amino acid family biosynthetic process"/>
    <property type="evidence" value="ECO:0007669"/>
    <property type="project" value="UniProtKB-KW"/>
</dbReference>
<dbReference type="STRING" id="1122133.SAMN02745157_2597"/>
<feature type="active site" description="Proton acceptor" evidence="8">
    <location>
        <position position="329"/>
    </location>
</feature>
<evidence type="ECO:0000256" key="7">
    <source>
        <dbReference type="ARBA" id="ARBA00044633"/>
    </source>
</evidence>
<reference evidence="10 11" key="1">
    <citation type="submission" date="2016-11" db="EMBL/GenBank/DDBJ databases">
        <authorList>
            <person name="Jaros S."/>
            <person name="Januszkiewicz K."/>
            <person name="Wedrychowicz H."/>
        </authorList>
    </citation>
    <scope>NUCLEOTIDE SEQUENCE [LARGE SCALE GENOMIC DNA]</scope>
    <source>
        <strain evidence="10 11">DSM 19436</strain>
    </source>
</reference>
<dbReference type="OrthoDB" id="9809920at2"/>
<dbReference type="PIRSF" id="PIRSF000505">
    <property type="entry name" value="EPSPS"/>
    <property type="match status" value="1"/>
</dbReference>
<dbReference type="GO" id="GO:0003866">
    <property type="term" value="F:3-phosphoshikimate 1-carboxyvinyltransferase activity"/>
    <property type="evidence" value="ECO:0007669"/>
    <property type="project" value="UniProtKB-UniRule"/>
</dbReference>
<evidence type="ECO:0000259" key="9">
    <source>
        <dbReference type="Pfam" id="PF00275"/>
    </source>
</evidence>
<dbReference type="FunFam" id="3.65.10.10:FF:000005">
    <property type="entry name" value="3-phosphoshikimate 1-carboxyvinyltransferase"/>
    <property type="match status" value="1"/>
</dbReference>
<comment type="pathway">
    <text evidence="1 8">Metabolic intermediate biosynthesis; chorismate biosynthesis; chorismate from D-erythrose 4-phosphate and phosphoenolpyruvate: step 6/7.</text>
</comment>
<dbReference type="GO" id="GO:0005737">
    <property type="term" value="C:cytoplasm"/>
    <property type="evidence" value="ECO:0007669"/>
    <property type="project" value="UniProtKB-SubCell"/>
</dbReference>
<feature type="binding site" evidence="8">
    <location>
        <position position="176"/>
    </location>
    <ligand>
        <name>3-phosphoshikimate</name>
        <dbReference type="ChEBI" id="CHEBI:145989"/>
    </ligand>
</feature>
<feature type="binding site" evidence="8">
    <location>
        <position position="31"/>
    </location>
    <ligand>
        <name>3-phosphoshikimate</name>
        <dbReference type="ChEBI" id="CHEBI:145989"/>
    </ligand>
</feature>
<evidence type="ECO:0000313" key="11">
    <source>
        <dbReference type="Proteomes" id="UP000184485"/>
    </source>
</evidence>
<evidence type="ECO:0000256" key="8">
    <source>
        <dbReference type="HAMAP-Rule" id="MF_00210"/>
    </source>
</evidence>
<dbReference type="CDD" id="cd01556">
    <property type="entry name" value="EPSP_synthase"/>
    <property type="match status" value="1"/>
</dbReference>
<dbReference type="HAMAP" id="MF_00210">
    <property type="entry name" value="EPSP_synth"/>
    <property type="match status" value="1"/>
</dbReference>
<protein>
    <recommendedName>
        <fullName evidence="8">3-phosphoshikimate 1-carboxyvinyltransferase</fullName>
        <ecNumber evidence="8">2.5.1.19</ecNumber>
    </recommendedName>
    <alternativeName>
        <fullName evidence="8">5-enolpyruvylshikimate-3-phosphate synthase</fullName>
        <shortName evidence="8">EPSP synthase</shortName>
        <shortName evidence="8">EPSPS</shortName>
    </alternativeName>
</protein>
<feature type="domain" description="Enolpyruvate transferase" evidence="9">
    <location>
        <begin position="17"/>
        <end position="435"/>
    </location>
</feature>
<comment type="function">
    <text evidence="8">Catalyzes the transfer of the enolpyruvyl moiety of phosphoenolpyruvate (PEP) to the 5-hydroxyl of shikimate-3-phosphate (S3P) to produce enolpyruvyl shikimate-3-phosphate and inorganic phosphate.</text>
</comment>
<feature type="binding site" evidence="8">
    <location>
        <position position="131"/>
    </location>
    <ligand>
        <name>phosphoenolpyruvate</name>
        <dbReference type="ChEBI" id="CHEBI:58702"/>
    </ligand>
</feature>
<dbReference type="EC" id="2.5.1.19" evidence="8"/>
<keyword evidence="6 8" id="KW-0057">Aromatic amino acid biosynthesis</keyword>
<dbReference type="PANTHER" id="PTHR21090">
    <property type="entry name" value="AROM/DEHYDROQUINATE SYNTHASE"/>
    <property type="match status" value="1"/>
</dbReference>
<accession>A0A1M5D8B2</accession>
<comment type="similarity">
    <text evidence="2 8">Belongs to the EPSP synthase family.</text>
</comment>
<evidence type="ECO:0000256" key="2">
    <source>
        <dbReference type="ARBA" id="ARBA00009948"/>
    </source>
</evidence>
<dbReference type="InterPro" id="IPR036968">
    <property type="entry name" value="Enolpyruvate_Tfrase_sf"/>
</dbReference>
<evidence type="ECO:0000256" key="5">
    <source>
        <dbReference type="ARBA" id="ARBA00022679"/>
    </source>
</evidence>
<dbReference type="Gene3D" id="3.65.10.10">
    <property type="entry name" value="Enolpyruvate transferase domain"/>
    <property type="match status" value="2"/>
</dbReference>
<dbReference type="EMBL" id="FQUP01000002">
    <property type="protein sequence ID" value="SHF63299.1"/>
    <property type="molecule type" value="Genomic_DNA"/>
</dbReference>
<evidence type="ECO:0000256" key="6">
    <source>
        <dbReference type="ARBA" id="ARBA00023141"/>
    </source>
</evidence>
<comment type="catalytic activity">
    <reaction evidence="7">
        <text>3-phosphoshikimate + phosphoenolpyruvate = 5-O-(1-carboxyvinyl)-3-phosphoshikimate + phosphate</text>
        <dbReference type="Rhea" id="RHEA:21256"/>
        <dbReference type="ChEBI" id="CHEBI:43474"/>
        <dbReference type="ChEBI" id="CHEBI:57701"/>
        <dbReference type="ChEBI" id="CHEBI:58702"/>
        <dbReference type="ChEBI" id="CHEBI:145989"/>
        <dbReference type="EC" id="2.5.1.19"/>
    </reaction>
    <physiologicalReaction direction="left-to-right" evidence="7">
        <dbReference type="Rhea" id="RHEA:21257"/>
    </physiologicalReaction>
</comment>
<comment type="subunit">
    <text evidence="8">Monomer.</text>
</comment>
<dbReference type="PANTHER" id="PTHR21090:SF5">
    <property type="entry name" value="PENTAFUNCTIONAL AROM POLYPEPTIDE"/>
    <property type="match status" value="1"/>
</dbReference>
<evidence type="ECO:0000256" key="1">
    <source>
        <dbReference type="ARBA" id="ARBA00004811"/>
    </source>
</evidence>
<name>A0A1M5D8B2_9HYPH</name>
<dbReference type="Pfam" id="PF00275">
    <property type="entry name" value="EPSP_synthase"/>
    <property type="match status" value="1"/>
</dbReference>
<comment type="subcellular location">
    <subcellularLocation>
        <location evidence="8">Cytoplasm</location>
    </subcellularLocation>
</comment>
<feature type="binding site" evidence="8">
    <location>
        <position position="103"/>
    </location>
    <ligand>
        <name>phosphoenolpyruvate</name>
        <dbReference type="ChEBI" id="CHEBI:58702"/>
    </ligand>
</feature>
<dbReference type="InterPro" id="IPR006264">
    <property type="entry name" value="EPSP_synthase"/>
</dbReference>
<dbReference type="SUPFAM" id="SSF55205">
    <property type="entry name" value="EPT/RTPC-like"/>
    <property type="match status" value="1"/>
</dbReference>
<keyword evidence="4 8" id="KW-0028">Amino-acid biosynthesis</keyword>
<organism evidence="10 11">
    <name type="scientific">Kaistia soli DSM 19436</name>
    <dbReference type="NCBI Taxonomy" id="1122133"/>
    <lineage>
        <taxon>Bacteria</taxon>
        <taxon>Pseudomonadati</taxon>
        <taxon>Pseudomonadota</taxon>
        <taxon>Alphaproteobacteria</taxon>
        <taxon>Hyphomicrobiales</taxon>
        <taxon>Kaistiaceae</taxon>
        <taxon>Kaistia</taxon>
    </lineage>
</organism>